<feature type="transmembrane region" description="Helical" evidence="1">
    <location>
        <begin position="15"/>
        <end position="32"/>
    </location>
</feature>
<evidence type="ECO:0000313" key="2">
    <source>
        <dbReference type="EMBL" id="AJG73976.1"/>
    </source>
</evidence>
<keyword evidence="1" id="KW-0812">Transmembrane</keyword>
<evidence type="ECO:0000313" key="3">
    <source>
        <dbReference type="EMBL" id="MDR4174898.1"/>
    </source>
</evidence>
<name>A0A0B5NJ45_BACTU</name>
<feature type="transmembrane region" description="Helical" evidence="1">
    <location>
        <begin position="53"/>
        <end position="71"/>
    </location>
</feature>
<organism evidence="4 6">
    <name type="scientific">Bacillus thuringiensis</name>
    <dbReference type="NCBI Taxonomy" id="1428"/>
    <lineage>
        <taxon>Bacteria</taxon>
        <taxon>Bacillati</taxon>
        <taxon>Bacillota</taxon>
        <taxon>Bacilli</taxon>
        <taxon>Bacillales</taxon>
        <taxon>Bacillaceae</taxon>
        <taxon>Bacillus</taxon>
        <taxon>Bacillus cereus group</taxon>
    </lineage>
</organism>
<dbReference type="EMBL" id="CP009334">
    <property type="protein sequence ID" value="AJG73976.1"/>
    <property type="molecule type" value="Genomic_DNA"/>
</dbReference>
<evidence type="ECO:0000313" key="6">
    <source>
        <dbReference type="Proteomes" id="UP000501107"/>
    </source>
</evidence>
<gene>
    <name evidence="2" type="ORF">BF38_5780</name>
    <name evidence="3" type="ORF">FO599_01965</name>
    <name evidence="4" type="ORF">FOC89_01960</name>
</gene>
<keyword evidence="4" id="KW-0614">Plasmid</keyword>
<evidence type="ECO:0000256" key="1">
    <source>
        <dbReference type="SAM" id="Phobius"/>
    </source>
</evidence>
<dbReference type="EMBL" id="CP053979">
    <property type="protein sequence ID" value="QKH22775.1"/>
    <property type="molecule type" value="Genomic_DNA"/>
</dbReference>
<protein>
    <submittedName>
        <fullName evidence="2">Membrane protein</fullName>
    </submittedName>
</protein>
<feature type="transmembrane region" description="Helical" evidence="1">
    <location>
        <begin position="105"/>
        <end position="129"/>
    </location>
</feature>
<dbReference type="AlphaFoldDB" id="A0A0B5NJ45"/>
<geneLocation type="plasmid" evidence="4 6">
    <name>unnamed3</name>
</geneLocation>
<accession>A0A0B5NJ45</accession>
<proteinExistence type="predicted"/>
<geneLocation type="plasmid" evidence="2 5">
    <name>2</name>
</geneLocation>
<sequence length="140" mass="15952">MTEFWSFIGTNIEPLFHLFVNIMILVFQGIILKGFTEDYFKDRHLRKLKYDRGFALITLGAFILVMILSKLMHVSIYGLMVVGTINTLLIIVIITLVLENGKAKLLNSFITLLIAIWGVGNILLVVQLVREGIELWGMLK</sequence>
<reference evidence="3" key="2">
    <citation type="submission" date="2019-07" db="EMBL/GenBank/DDBJ databases">
        <title>Phylogenomic Reclassification of ATCC Bacillus Strains and Various Taxa within the Genus Bacillus.</title>
        <authorList>
            <person name="Riojas M.A."/>
            <person name="Frank A.M."/>
            <person name="Fenn S.L."/>
            <person name="King S.P."/>
            <person name="Brower S.M."/>
            <person name="Hazbon M.H."/>
        </authorList>
    </citation>
    <scope>NUCLEOTIDE SEQUENCE</scope>
    <source>
        <strain evidence="3">ATCC 35646</strain>
    </source>
</reference>
<dbReference type="KEGG" id="btw:BF38_5780"/>
<reference evidence="4 6" key="3">
    <citation type="submission" date="2020-05" db="EMBL/GenBank/DDBJ databases">
        <title>FDA dAtabase for Regulatory Grade micrObial Sequences (FDA-ARGOS): Supporting development and validation of Infectious Disease Dx tests.</title>
        <authorList>
            <person name="Nelson B."/>
            <person name="Plummer A."/>
            <person name="Tallon L."/>
            <person name="Sadzewicz L."/>
            <person name="Zhao X."/>
            <person name="Vavikolanu K."/>
            <person name="Mehta A."/>
            <person name="Aluvathingal J."/>
            <person name="Nadendla S."/>
            <person name="Myers T."/>
            <person name="Yan Y."/>
            <person name="Sichtig H."/>
        </authorList>
    </citation>
    <scope>NUCLEOTIDE SEQUENCE [LARGE SCALE GENOMIC DNA]</scope>
    <source>
        <strain evidence="4 6">FDAARGOS_795</strain>
        <plasmid evidence="4 6">unnamed3</plasmid>
    </source>
</reference>
<dbReference type="Proteomes" id="UP000031876">
    <property type="component" value="Plasmid 2"/>
</dbReference>
<dbReference type="RefSeq" id="WP_000134654.1">
    <property type="nucleotide sequence ID" value="NZ_CP009334.1"/>
</dbReference>
<reference evidence="2 5" key="1">
    <citation type="journal article" date="2015" name="Genome Announc.">
        <title>Complete genome sequences for 35 biothreat assay-relevant bacillus species.</title>
        <authorList>
            <person name="Johnson S.L."/>
            <person name="Daligault H.E."/>
            <person name="Davenport K.W."/>
            <person name="Jaissle J."/>
            <person name="Frey K.G."/>
            <person name="Ladner J.T."/>
            <person name="Broomall S.M."/>
            <person name="Bishop-Lilly K.A."/>
            <person name="Bruce D.C."/>
            <person name="Gibbons H.S."/>
            <person name="Coyne S.R."/>
            <person name="Lo C.C."/>
            <person name="Meincke L."/>
            <person name="Munk A.C."/>
            <person name="Koroleva G.I."/>
            <person name="Rosenzweig C.N."/>
            <person name="Palacios G.F."/>
            <person name="Redden C.L."/>
            <person name="Minogue T.D."/>
            <person name="Chain P.S."/>
        </authorList>
    </citation>
    <scope>NUCLEOTIDE SEQUENCE [LARGE SCALE GENOMIC DNA]</scope>
    <source>
        <strain evidence="2 5">HD1011</strain>
        <plasmid evidence="2 5">2</plasmid>
    </source>
</reference>
<dbReference type="Proteomes" id="UP001181533">
    <property type="component" value="Unassembled WGS sequence"/>
</dbReference>
<keyword evidence="1" id="KW-0472">Membrane</keyword>
<feature type="transmembrane region" description="Helical" evidence="1">
    <location>
        <begin position="77"/>
        <end position="98"/>
    </location>
</feature>
<keyword evidence="1" id="KW-1133">Transmembrane helix</keyword>
<evidence type="ECO:0000313" key="5">
    <source>
        <dbReference type="Proteomes" id="UP000031876"/>
    </source>
</evidence>
<dbReference type="Proteomes" id="UP000501107">
    <property type="component" value="Plasmid unnamed3"/>
</dbReference>
<evidence type="ECO:0000313" key="4">
    <source>
        <dbReference type="EMBL" id="QKH22775.1"/>
    </source>
</evidence>
<dbReference type="EMBL" id="VKQN01000001">
    <property type="protein sequence ID" value="MDR4174898.1"/>
    <property type="molecule type" value="Genomic_DNA"/>
</dbReference>